<evidence type="ECO:0000313" key="1">
    <source>
        <dbReference type="EMBL" id="HJC62482.1"/>
    </source>
</evidence>
<dbReference type="EMBL" id="DWVZ01000031">
    <property type="protein sequence ID" value="HJC62482.1"/>
    <property type="molecule type" value="Genomic_DNA"/>
</dbReference>
<reference evidence="1" key="2">
    <citation type="submission" date="2021-04" db="EMBL/GenBank/DDBJ databases">
        <authorList>
            <person name="Gilroy R."/>
        </authorList>
    </citation>
    <scope>NUCLEOTIDE SEQUENCE</scope>
    <source>
        <strain evidence="1">ChiBcec2-3848</strain>
    </source>
</reference>
<sequence>MYEITEWVKKELKENAEQEYREFHKSLVPGLETLLGVRIPKLREIAKKAAKEGYWEYVREADLTVYEEMMIRGMMIGYGKLSASQQREELEAFVPRINNWAVCDSCCTTYKFMKKDQQEWFSFLLPYLESQREYEIRFAVVCMLDFFINEDFILPVLDALKNLRQEAYYVKMAAAWALSVCYVKFPKQTEPLFAEGVLDDFTHNKALQKIRESYRVSKEEKERLRLYVRPAAGAAAQRRN</sequence>
<dbReference type="AlphaFoldDB" id="A0A9D2PK22"/>
<gene>
    <name evidence="1" type="ORF">H9753_02530</name>
</gene>
<dbReference type="Gene3D" id="1.25.10.90">
    <property type="match status" value="1"/>
</dbReference>
<dbReference type="InterPro" id="IPR014825">
    <property type="entry name" value="DNA_alkylation"/>
</dbReference>
<dbReference type="PANTHER" id="PTHR34070:SF1">
    <property type="entry name" value="DNA ALKYLATION REPAIR PROTEIN"/>
    <property type="match status" value="1"/>
</dbReference>
<dbReference type="PANTHER" id="PTHR34070">
    <property type="entry name" value="ARMADILLO-TYPE FOLD"/>
    <property type="match status" value="1"/>
</dbReference>
<name>A0A9D2PK22_9FIRM</name>
<dbReference type="CDD" id="cd06561">
    <property type="entry name" value="AlkD_like"/>
    <property type="match status" value="1"/>
</dbReference>
<dbReference type="SUPFAM" id="SSF48371">
    <property type="entry name" value="ARM repeat"/>
    <property type="match status" value="1"/>
</dbReference>
<evidence type="ECO:0000313" key="2">
    <source>
        <dbReference type="Proteomes" id="UP000823886"/>
    </source>
</evidence>
<reference evidence="1" key="1">
    <citation type="journal article" date="2021" name="PeerJ">
        <title>Extensive microbial diversity within the chicken gut microbiome revealed by metagenomics and culture.</title>
        <authorList>
            <person name="Gilroy R."/>
            <person name="Ravi A."/>
            <person name="Getino M."/>
            <person name="Pursley I."/>
            <person name="Horton D.L."/>
            <person name="Alikhan N.F."/>
            <person name="Baker D."/>
            <person name="Gharbi K."/>
            <person name="Hall N."/>
            <person name="Watson M."/>
            <person name="Adriaenssens E.M."/>
            <person name="Foster-Nyarko E."/>
            <person name="Jarju S."/>
            <person name="Secka A."/>
            <person name="Antonio M."/>
            <person name="Oren A."/>
            <person name="Chaudhuri R.R."/>
            <person name="La Ragione R."/>
            <person name="Hildebrand F."/>
            <person name="Pallen M.J."/>
        </authorList>
    </citation>
    <scope>NUCLEOTIDE SEQUENCE</scope>
    <source>
        <strain evidence="1">ChiBcec2-3848</strain>
    </source>
</reference>
<protein>
    <submittedName>
        <fullName evidence="1">DNA alkylation repair protein</fullName>
    </submittedName>
</protein>
<comment type="caution">
    <text evidence="1">The sequence shown here is derived from an EMBL/GenBank/DDBJ whole genome shotgun (WGS) entry which is preliminary data.</text>
</comment>
<organism evidence="1 2">
    <name type="scientific">Candidatus Blautia merdavium</name>
    <dbReference type="NCBI Taxonomy" id="2838494"/>
    <lineage>
        <taxon>Bacteria</taxon>
        <taxon>Bacillati</taxon>
        <taxon>Bacillota</taxon>
        <taxon>Clostridia</taxon>
        <taxon>Lachnospirales</taxon>
        <taxon>Lachnospiraceae</taxon>
        <taxon>Blautia</taxon>
    </lineage>
</organism>
<accession>A0A9D2PK22</accession>
<dbReference type="InterPro" id="IPR016024">
    <property type="entry name" value="ARM-type_fold"/>
</dbReference>
<dbReference type="Proteomes" id="UP000823886">
    <property type="component" value="Unassembled WGS sequence"/>
</dbReference>
<dbReference type="Pfam" id="PF08713">
    <property type="entry name" value="DNA_alkylation"/>
    <property type="match status" value="1"/>
</dbReference>
<proteinExistence type="predicted"/>